<accession>X1BBD9</accession>
<name>X1BBD9_9ZZZZ</name>
<dbReference type="InterPro" id="IPR036873">
    <property type="entry name" value="Rhodanese-like_dom_sf"/>
</dbReference>
<dbReference type="AlphaFoldDB" id="X1BBD9"/>
<dbReference type="Gene3D" id="3.40.250.10">
    <property type="entry name" value="Rhodanese-like domain"/>
    <property type="match status" value="1"/>
</dbReference>
<sequence length="115" mass="13480">EEQTFQNITVDTAYNMIKKENKYPNLIILDVRTPYEYKKGHLYDAILIPYDELEFEERISEIEGYKNSEIIVYCKSSHRSTLASEILVENGFTNIYNMLGGILAWIDADYPIWTT</sequence>
<dbReference type="Pfam" id="PF00581">
    <property type="entry name" value="Rhodanese"/>
    <property type="match status" value="1"/>
</dbReference>
<proteinExistence type="predicted"/>
<comment type="caution">
    <text evidence="2">The sequence shown here is derived from an EMBL/GenBank/DDBJ whole genome shotgun (WGS) entry which is preliminary data.</text>
</comment>
<dbReference type="InterPro" id="IPR050229">
    <property type="entry name" value="GlpE_sulfurtransferase"/>
</dbReference>
<dbReference type="PANTHER" id="PTHR43031:SF1">
    <property type="entry name" value="PYRIDINE NUCLEOTIDE-DISULPHIDE OXIDOREDUCTASE"/>
    <property type="match status" value="1"/>
</dbReference>
<protein>
    <recommendedName>
        <fullName evidence="1">Rhodanese domain-containing protein</fullName>
    </recommendedName>
</protein>
<reference evidence="2" key="1">
    <citation type="journal article" date="2014" name="Front. Microbiol.">
        <title>High frequency of phylogenetically diverse reductive dehalogenase-homologous genes in deep subseafloor sedimentary metagenomes.</title>
        <authorList>
            <person name="Kawai M."/>
            <person name="Futagami T."/>
            <person name="Toyoda A."/>
            <person name="Takaki Y."/>
            <person name="Nishi S."/>
            <person name="Hori S."/>
            <person name="Arai W."/>
            <person name="Tsubouchi T."/>
            <person name="Morono Y."/>
            <person name="Uchiyama I."/>
            <person name="Ito T."/>
            <person name="Fujiyama A."/>
            <person name="Inagaki F."/>
            <person name="Takami H."/>
        </authorList>
    </citation>
    <scope>NUCLEOTIDE SEQUENCE</scope>
    <source>
        <strain evidence="2">Expedition CK06-06</strain>
    </source>
</reference>
<dbReference type="PANTHER" id="PTHR43031">
    <property type="entry name" value="FAD-DEPENDENT OXIDOREDUCTASE"/>
    <property type="match status" value="1"/>
</dbReference>
<organism evidence="2">
    <name type="scientific">marine sediment metagenome</name>
    <dbReference type="NCBI Taxonomy" id="412755"/>
    <lineage>
        <taxon>unclassified sequences</taxon>
        <taxon>metagenomes</taxon>
        <taxon>ecological metagenomes</taxon>
    </lineage>
</organism>
<feature type="non-terminal residue" evidence="2">
    <location>
        <position position="1"/>
    </location>
</feature>
<evidence type="ECO:0000259" key="1">
    <source>
        <dbReference type="PROSITE" id="PS50206"/>
    </source>
</evidence>
<dbReference type="SUPFAM" id="SSF52821">
    <property type="entry name" value="Rhodanese/Cell cycle control phosphatase"/>
    <property type="match status" value="1"/>
</dbReference>
<dbReference type="SMART" id="SM00450">
    <property type="entry name" value="RHOD"/>
    <property type="match status" value="1"/>
</dbReference>
<feature type="non-terminal residue" evidence="2">
    <location>
        <position position="115"/>
    </location>
</feature>
<dbReference type="EMBL" id="BART01005700">
    <property type="protein sequence ID" value="GAG69301.1"/>
    <property type="molecule type" value="Genomic_DNA"/>
</dbReference>
<dbReference type="InterPro" id="IPR001763">
    <property type="entry name" value="Rhodanese-like_dom"/>
</dbReference>
<evidence type="ECO:0000313" key="2">
    <source>
        <dbReference type="EMBL" id="GAG69301.1"/>
    </source>
</evidence>
<dbReference type="CDD" id="cd00158">
    <property type="entry name" value="RHOD"/>
    <property type="match status" value="1"/>
</dbReference>
<feature type="domain" description="Rhodanese" evidence="1">
    <location>
        <begin position="22"/>
        <end position="114"/>
    </location>
</feature>
<dbReference type="PROSITE" id="PS50206">
    <property type="entry name" value="RHODANESE_3"/>
    <property type="match status" value="1"/>
</dbReference>
<gene>
    <name evidence="2" type="ORF">S01H4_12983</name>
</gene>